<dbReference type="RefSeq" id="WP_169161067.1">
    <property type="nucleotide sequence ID" value="NZ_JABBFW010000008.1"/>
</dbReference>
<proteinExistence type="predicted"/>
<name>A0A848F7U0_9BURK</name>
<keyword evidence="2" id="KW-1185">Reference proteome</keyword>
<organism evidence="1 2">
    <name type="scientific">Azohydromonas caseinilytica</name>
    <dbReference type="NCBI Taxonomy" id="2728836"/>
    <lineage>
        <taxon>Bacteria</taxon>
        <taxon>Pseudomonadati</taxon>
        <taxon>Pseudomonadota</taxon>
        <taxon>Betaproteobacteria</taxon>
        <taxon>Burkholderiales</taxon>
        <taxon>Sphaerotilaceae</taxon>
        <taxon>Azohydromonas</taxon>
    </lineage>
</organism>
<dbReference type="Proteomes" id="UP000574067">
    <property type="component" value="Unassembled WGS sequence"/>
</dbReference>
<dbReference type="AlphaFoldDB" id="A0A848F7U0"/>
<reference evidence="1 2" key="1">
    <citation type="submission" date="2020-04" db="EMBL/GenBank/DDBJ databases">
        <title>Azohydromonas sp. isolated from soil.</title>
        <authorList>
            <person name="Dahal R.H."/>
        </authorList>
    </citation>
    <scope>NUCLEOTIDE SEQUENCE [LARGE SCALE GENOMIC DNA]</scope>
    <source>
        <strain evidence="1 2">G-1-1-14</strain>
    </source>
</reference>
<evidence type="ECO:0000313" key="2">
    <source>
        <dbReference type="Proteomes" id="UP000574067"/>
    </source>
</evidence>
<gene>
    <name evidence="1" type="ORF">HHL10_14440</name>
</gene>
<comment type="caution">
    <text evidence="1">The sequence shown here is derived from an EMBL/GenBank/DDBJ whole genome shotgun (WGS) entry which is preliminary data.</text>
</comment>
<accession>A0A848F7U0</accession>
<sequence>MNSSAVWEALCRLWQPSTEKNPSKTSDDTRIAGEAAVRRVLERLLRDGVLLNLQSDDAVFDHVVRLASGSPEGISLQALPGEEISPASVPLAANATACTELGVLLFSLNGLSLEMEGLLHAAWPKQIIHVQSRRHFRVTGLNGQRFHADLLLPEQGRVPRLRNLSEEGVAFDKAGPGVPYGTLIHNAKLELDGVELDVPVMQVMYCREFGDYCAIGAHFEVVVADEARLLRRWIAAAQAAMLTAHTGK</sequence>
<evidence type="ECO:0000313" key="1">
    <source>
        <dbReference type="EMBL" id="NML16177.1"/>
    </source>
</evidence>
<protein>
    <submittedName>
        <fullName evidence="1">PilZ domain-containing protein</fullName>
    </submittedName>
</protein>
<dbReference type="EMBL" id="JABBFW010000008">
    <property type="protein sequence ID" value="NML16177.1"/>
    <property type="molecule type" value="Genomic_DNA"/>
</dbReference>